<proteinExistence type="predicted"/>
<dbReference type="EMBL" id="FWFK01000004">
    <property type="protein sequence ID" value="SLN53438.1"/>
    <property type="molecule type" value="Genomic_DNA"/>
</dbReference>
<accession>A0A1X6ZK71</accession>
<name>A0A1X6ZK71_9RHOB</name>
<keyword evidence="3" id="KW-1185">Reference proteome</keyword>
<sequence length="407" mass="42032">MDTSGSDSGTATILCMNVKYSPNLGDGLLSECLEAALIARGAAPGTTSADLAGRQAYGEGMAGRGAAMRVLDALPGPVRHRAVRVPLALKARSSWAPRYRAALASADAAVIGGGNLLSDHDLNFPTKLALALDAARAACVPVALYACGMGAAWSAEGDRRLRRALAAGGVRAVFLRDAASCARWDARFADVTGLRAERVRDPGLLACDTYDVPARGARDVPHVGLGLMSDIAIRYHADTRIGAAALLDWYVGVTRALVARGARVTAFTNGAPEDRATAATLRAPLTEAGAMVAQPETPAALAALLAGCDALAAFRMHAVIGAYSFGVPALALAWDDKLDAFMESVERADWMADAATLPPEAVADRLIRAAAEGVPAATHRAVIDAARSDVGRLYAAIGAPLRRSAAS</sequence>
<dbReference type="GO" id="GO:0016740">
    <property type="term" value="F:transferase activity"/>
    <property type="evidence" value="ECO:0007669"/>
    <property type="project" value="UniProtKB-KW"/>
</dbReference>
<dbReference type="OrthoDB" id="1814359at2"/>
<dbReference type="PANTHER" id="PTHR36836">
    <property type="entry name" value="COLANIC ACID BIOSYNTHESIS PROTEIN WCAK"/>
    <property type="match status" value="1"/>
</dbReference>
<evidence type="ECO:0000313" key="2">
    <source>
        <dbReference type="EMBL" id="SLN53438.1"/>
    </source>
</evidence>
<evidence type="ECO:0000313" key="3">
    <source>
        <dbReference type="Proteomes" id="UP000193570"/>
    </source>
</evidence>
<dbReference type="AlphaFoldDB" id="A0A1X6ZK71"/>
<gene>
    <name evidence="2" type="ORF">ROJ8625_02735</name>
</gene>
<dbReference type="Pfam" id="PF04230">
    <property type="entry name" value="PS_pyruv_trans"/>
    <property type="match status" value="1"/>
</dbReference>
<keyword evidence="2" id="KW-0808">Transferase</keyword>
<organism evidence="2 3">
    <name type="scientific">Roseivivax jejudonensis</name>
    <dbReference type="NCBI Taxonomy" id="1529041"/>
    <lineage>
        <taxon>Bacteria</taxon>
        <taxon>Pseudomonadati</taxon>
        <taxon>Pseudomonadota</taxon>
        <taxon>Alphaproteobacteria</taxon>
        <taxon>Rhodobacterales</taxon>
        <taxon>Roseobacteraceae</taxon>
        <taxon>Roseivivax</taxon>
    </lineage>
</organism>
<reference evidence="2 3" key="1">
    <citation type="submission" date="2017-03" db="EMBL/GenBank/DDBJ databases">
        <authorList>
            <person name="Afonso C.L."/>
            <person name="Miller P.J."/>
            <person name="Scott M.A."/>
            <person name="Spackman E."/>
            <person name="Goraichik I."/>
            <person name="Dimitrov K.M."/>
            <person name="Suarez D.L."/>
            <person name="Swayne D.E."/>
        </authorList>
    </citation>
    <scope>NUCLEOTIDE SEQUENCE [LARGE SCALE GENOMIC DNA]</scope>
    <source>
        <strain evidence="2 3">CECT 8625</strain>
    </source>
</reference>
<dbReference type="RefSeq" id="WP_085792396.1">
    <property type="nucleotide sequence ID" value="NZ_FWFK01000004.1"/>
</dbReference>
<protein>
    <submittedName>
        <fullName evidence="2">Polysaccharide pyruvyl transferase</fullName>
    </submittedName>
</protein>
<dbReference type="InterPro" id="IPR007345">
    <property type="entry name" value="Polysacch_pyruvyl_Trfase"/>
</dbReference>
<evidence type="ECO:0000259" key="1">
    <source>
        <dbReference type="Pfam" id="PF04230"/>
    </source>
</evidence>
<dbReference type="Proteomes" id="UP000193570">
    <property type="component" value="Unassembled WGS sequence"/>
</dbReference>
<feature type="domain" description="Polysaccharide pyruvyl transferase" evidence="1">
    <location>
        <begin position="88"/>
        <end position="335"/>
    </location>
</feature>
<dbReference type="PANTHER" id="PTHR36836:SF1">
    <property type="entry name" value="COLANIC ACID BIOSYNTHESIS PROTEIN WCAK"/>
    <property type="match status" value="1"/>
</dbReference>